<evidence type="ECO:0000313" key="1">
    <source>
        <dbReference type="EMBL" id="EAL7058365.1"/>
    </source>
</evidence>
<dbReference type="AlphaFoldDB" id="A0A5Y9FR02"/>
<protein>
    <submittedName>
        <fullName evidence="1">Uncharacterized protein</fullName>
    </submittedName>
</protein>
<organism evidence="1">
    <name type="scientific">Campylobacter jejuni</name>
    <dbReference type="NCBI Taxonomy" id="197"/>
    <lineage>
        <taxon>Bacteria</taxon>
        <taxon>Pseudomonadati</taxon>
        <taxon>Campylobacterota</taxon>
        <taxon>Epsilonproteobacteria</taxon>
        <taxon>Campylobacterales</taxon>
        <taxon>Campylobacteraceae</taxon>
        <taxon>Campylobacter</taxon>
    </lineage>
</organism>
<name>A0A5Y9FR02_CAMJU</name>
<proteinExistence type="predicted"/>
<gene>
    <name evidence="1" type="ORF">DT944_08625</name>
</gene>
<reference evidence="1" key="1">
    <citation type="submission" date="2018-07" db="EMBL/GenBank/DDBJ databases">
        <authorList>
            <consortium name="PulseNet: The National Subtyping Network for Foodborne Disease Surveillance"/>
            <person name="Tarr C.L."/>
            <person name="Trees E."/>
            <person name="Katz L.S."/>
            <person name="Carleton-Romer H.A."/>
            <person name="Stroika S."/>
            <person name="Kucerova Z."/>
            <person name="Roache K.F."/>
            <person name="Sabol A.L."/>
            <person name="Besser J."/>
            <person name="Gerner-Smidt P."/>
        </authorList>
    </citation>
    <scope>NUCLEOTIDE SEQUENCE</scope>
    <source>
        <strain evidence="1">PNUSAC004535</strain>
    </source>
</reference>
<sequence>MKEIIDINNSNIVSTVYGIEKTNIDYTTGEIKEKDNILIKKVKKKDEFIKMMALNLQFLATELENSEKTVLFLLMSNMNYKNIVNVNLDLRSEIIHKSKLHRNTVSRAINSLQEKKIVLKLDTDDLKKAYDVFAKNAFLINPNVIGKGSFRDLRNLRQTIVQNFNADRFEMTKEVFTEVEYKGLQEIKNNKEDYEIKAIQQTQNNNEKNTEIFLAKKGNVNVLENKQPTLFDNEENNKEVLGDFWSMCGILTGAYHPTKSAKELKREKLDQDLKEGRI</sequence>
<accession>A0A5Y9FR02</accession>
<dbReference type="EMBL" id="AACQMZ010000026">
    <property type="protein sequence ID" value="EAL7058365.1"/>
    <property type="molecule type" value="Genomic_DNA"/>
</dbReference>
<comment type="caution">
    <text evidence="1">The sequence shown here is derived from an EMBL/GenBank/DDBJ whole genome shotgun (WGS) entry which is preliminary data.</text>
</comment>
<dbReference type="RefSeq" id="WP_002845370.1">
    <property type="nucleotide sequence ID" value="NZ_JBDHNM010000015.1"/>
</dbReference>